<feature type="signal peptide" evidence="8">
    <location>
        <begin position="1"/>
        <end position="27"/>
    </location>
</feature>
<evidence type="ECO:0000256" key="1">
    <source>
        <dbReference type="ARBA" id="ARBA00004167"/>
    </source>
</evidence>
<evidence type="ECO:0000256" key="6">
    <source>
        <dbReference type="ARBA" id="ARBA00023136"/>
    </source>
</evidence>
<dbReference type="InterPro" id="IPR007657">
    <property type="entry name" value="Glycosyltransferase_61"/>
</dbReference>
<evidence type="ECO:0000256" key="7">
    <source>
        <dbReference type="ARBA" id="ARBA00023180"/>
    </source>
</evidence>
<dbReference type="Proteomes" id="UP000320762">
    <property type="component" value="Unassembled WGS sequence"/>
</dbReference>
<keyword evidence="6" id="KW-0472">Membrane</keyword>
<name>A0A550CU71_9AGAR</name>
<dbReference type="GO" id="GO:0016020">
    <property type="term" value="C:membrane"/>
    <property type="evidence" value="ECO:0007669"/>
    <property type="project" value="UniProtKB-SubCell"/>
</dbReference>
<comment type="subcellular location">
    <subcellularLocation>
        <location evidence="1">Membrane</location>
        <topology evidence="1">Single-pass membrane protein</topology>
    </subcellularLocation>
</comment>
<dbReference type="Pfam" id="PF04577">
    <property type="entry name" value="Glyco_transf_61"/>
    <property type="match status" value="1"/>
</dbReference>
<keyword evidence="3" id="KW-0808">Transferase</keyword>
<keyword evidence="8" id="KW-0732">Signal</keyword>
<evidence type="ECO:0000256" key="8">
    <source>
        <dbReference type="SAM" id="SignalP"/>
    </source>
</evidence>
<gene>
    <name evidence="10" type="ORF">BD626DRAFT_393668</name>
</gene>
<evidence type="ECO:0000256" key="3">
    <source>
        <dbReference type="ARBA" id="ARBA00022679"/>
    </source>
</evidence>
<keyword evidence="7" id="KW-0325">Glycoprotein</keyword>
<proteinExistence type="predicted"/>
<dbReference type="GO" id="GO:0097363">
    <property type="term" value="F:protein O-acetylglucosaminyltransferase activity"/>
    <property type="evidence" value="ECO:0007669"/>
    <property type="project" value="TreeGrafter"/>
</dbReference>
<keyword evidence="11" id="KW-1185">Reference proteome</keyword>
<dbReference type="STRING" id="97359.A0A550CU71"/>
<evidence type="ECO:0000256" key="4">
    <source>
        <dbReference type="ARBA" id="ARBA00022692"/>
    </source>
</evidence>
<organism evidence="10 11">
    <name type="scientific">Schizophyllum amplum</name>
    <dbReference type="NCBI Taxonomy" id="97359"/>
    <lineage>
        <taxon>Eukaryota</taxon>
        <taxon>Fungi</taxon>
        <taxon>Dikarya</taxon>
        <taxon>Basidiomycota</taxon>
        <taxon>Agaricomycotina</taxon>
        <taxon>Agaricomycetes</taxon>
        <taxon>Agaricomycetidae</taxon>
        <taxon>Agaricales</taxon>
        <taxon>Schizophyllaceae</taxon>
        <taxon>Schizophyllum</taxon>
    </lineage>
</organism>
<evidence type="ECO:0000313" key="10">
    <source>
        <dbReference type="EMBL" id="TRM68338.1"/>
    </source>
</evidence>
<feature type="domain" description="Glycosyltransferase 61 catalytic" evidence="9">
    <location>
        <begin position="179"/>
        <end position="401"/>
    </location>
</feature>
<dbReference type="InterPro" id="IPR049625">
    <property type="entry name" value="Glyco_transf_61_cat"/>
</dbReference>
<dbReference type="AlphaFoldDB" id="A0A550CU71"/>
<dbReference type="EMBL" id="VDMD01000002">
    <property type="protein sequence ID" value="TRM68338.1"/>
    <property type="molecule type" value="Genomic_DNA"/>
</dbReference>
<reference evidence="10 11" key="1">
    <citation type="journal article" date="2019" name="New Phytol.">
        <title>Comparative genomics reveals unique wood-decay strategies and fruiting body development in the Schizophyllaceae.</title>
        <authorList>
            <person name="Almasi E."/>
            <person name="Sahu N."/>
            <person name="Krizsan K."/>
            <person name="Balint B."/>
            <person name="Kovacs G.M."/>
            <person name="Kiss B."/>
            <person name="Cseklye J."/>
            <person name="Drula E."/>
            <person name="Henrissat B."/>
            <person name="Nagy I."/>
            <person name="Chovatia M."/>
            <person name="Adam C."/>
            <person name="LaButti K."/>
            <person name="Lipzen A."/>
            <person name="Riley R."/>
            <person name="Grigoriev I.V."/>
            <person name="Nagy L.G."/>
        </authorList>
    </citation>
    <scope>NUCLEOTIDE SEQUENCE [LARGE SCALE GENOMIC DNA]</scope>
    <source>
        <strain evidence="10 11">NL-1724</strain>
    </source>
</reference>
<evidence type="ECO:0000256" key="2">
    <source>
        <dbReference type="ARBA" id="ARBA00022676"/>
    </source>
</evidence>
<feature type="chain" id="PRO_5021839188" description="Glycosyltransferase 61 catalytic domain-containing protein" evidence="8">
    <location>
        <begin position="28"/>
        <end position="438"/>
    </location>
</feature>
<dbReference type="OrthoDB" id="529273at2759"/>
<evidence type="ECO:0000259" key="9">
    <source>
        <dbReference type="Pfam" id="PF04577"/>
    </source>
</evidence>
<dbReference type="GO" id="GO:0035269">
    <property type="term" value="P:protein O-linked glycosylation via mannose"/>
    <property type="evidence" value="ECO:0007669"/>
    <property type="project" value="TreeGrafter"/>
</dbReference>
<dbReference type="PANTHER" id="PTHR20961">
    <property type="entry name" value="GLYCOSYLTRANSFERASE"/>
    <property type="match status" value="1"/>
</dbReference>
<evidence type="ECO:0000313" key="11">
    <source>
        <dbReference type="Proteomes" id="UP000320762"/>
    </source>
</evidence>
<keyword evidence="4" id="KW-0812">Transmembrane</keyword>
<dbReference type="PANTHER" id="PTHR20961:SF38">
    <property type="entry name" value="PROTEIN O-LINKED-MANNOSE BETA-1,4-N-ACETYLGLUCOSAMINYLTRANSFERASE 2"/>
    <property type="match status" value="1"/>
</dbReference>
<comment type="caution">
    <text evidence="10">The sequence shown here is derived from an EMBL/GenBank/DDBJ whole genome shotgun (WGS) entry which is preliminary data.</text>
</comment>
<accession>A0A550CU71</accession>
<keyword evidence="5" id="KW-1133">Transmembrane helix</keyword>
<protein>
    <recommendedName>
        <fullName evidence="9">Glycosyltransferase 61 catalytic domain-containing protein</fullName>
    </recommendedName>
</protein>
<sequence length="438" mass="49936">MPTRREVLIVCLLLVGLFVVSRPSSDGFRIQNPFSGDDGGEALNSQIPDMLDKINQHGGSVDGRIWDTQLTWQGGKVPETTVAVHGSGWTLFDKLYIKGGVMYVVSDDKSKVPPVKDIVSKGIFMKNGPGEEDKRLPTDKDIQIISTREAKKLFGDSASIIDGVSWLINDPPQFITHYYHWSAELWFGLWRAYSSLDTIIAKDGKTSLKAPRRLMFTHLDAHHWRDYADMNQFVVRSTVPSITMEFIDDWRDRAEMDRAFVFDRILIEDRSAAFLSKEVQRYQRIVANTFQLPGSVNWWMTVRNNVIEFAGVHRSIGEGVTGKPVITYISRQTWGRRMLKPEDHDRLVAELNKLHDTYGYEVNIVSMDKLSRMEQIQLAARTTIMMGVHGNGLTSLIWMNSSPRATVMEFFFPGGFAHDYEYTSRAMGLTHYGFHNDK</sequence>
<evidence type="ECO:0000256" key="5">
    <source>
        <dbReference type="ARBA" id="ARBA00022989"/>
    </source>
</evidence>
<dbReference type="GO" id="GO:0005783">
    <property type="term" value="C:endoplasmic reticulum"/>
    <property type="evidence" value="ECO:0007669"/>
    <property type="project" value="TreeGrafter"/>
</dbReference>
<keyword evidence="2" id="KW-0328">Glycosyltransferase</keyword>